<proteinExistence type="predicted"/>
<sequence>RTIDSQTGECYGVWAWVGGNHACVDLIGVSPLVGLRDETFTVGLQVALKVASSKAVKHEKACSDNQHAFIPFCI</sequence>
<keyword evidence="2" id="KW-1185">Reference proteome</keyword>
<dbReference type="PANTHER" id="PTHR48462:SF1">
    <property type="entry name" value="PROTEIN, PUTATIVE-RELATED"/>
    <property type="match status" value="1"/>
</dbReference>
<dbReference type="PANTHER" id="PTHR48462">
    <property type="entry name" value="PROTEIN, PUTATIVE-RELATED"/>
    <property type="match status" value="1"/>
</dbReference>
<dbReference type="EMBL" id="LXQA010074572">
    <property type="protein sequence ID" value="MCI09972.1"/>
    <property type="molecule type" value="Genomic_DNA"/>
</dbReference>
<reference evidence="1 2" key="1">
    <citation type="journal article" date="2018" name="Front. Plant Sci.">
        <title>Red Clover (Trifolium pratense) and Zigzag Clover (T. medium) - A Picture of Genomic Similarities and Differences.</title>
        <authorList>
            <person name="Dluhosova J."/>
            <person name="Istvanek J."/>
            <person name="Nedelnik J."/>
            <person name="Repkova J."/>
        </authorList>
    </citation>
    <scope>NUCLEOTIDE SEQUENCE [LARGE SCALE GENOMIC DNA]</scope>
    <source>
        <strain evidence="2">cv. 10/8</strain>
        <tissue evidence="1">Leaf</tissue>
    </source>
</reference>
<organism evidence="1 2">
    <name type="scientific">Trifolium medium</name>
    <dbReference type="NCBI Taxonomy" id="97028"/>
    <lineage>
        <taxon>Eukaryota</taxon>
        <taxon>Viridiplantae</taxon>
        <taxon>Streptophyta</taxon>
        <taxon>Embryophyta</taxon>
        <taxon>Tracheophyta</taxon>
        <taxon>Spermatophyta</taxon>
        <taxon>Magnoliopsida</taxon>
        <taxon>eudicotyledons</taxon>
        <taxon>Gunneridae</taxon>
        <taxon>Pentapetalae</taxon>
        <taxon>rosids</taxon>
        <taxon>fabids</taxon>
        <taxon>Fabales</taxon>
        <taxon>Fabaceae</taxon>
        <taxon>Papilionoideae</taxon>
        <taxon>50 kb inversion clade</taxon>
        <taxon>NPAAA clade</taxon>
        <taxon>Hologalegina</taxon>
        <taxon>IRL clade</taxon>
        <taxon>Trifolieae</taxon>
        <taxon>Trifolium</taxon>
    </lineage>
</organism>
<evidence type="ECO:0000313" key="1">
    <source>
        <dbReference type="EMBL" id="MCI09972.1"/>
    </source>
</evidence>
<name>A0A392PDZ3_9FABA</name>
<dbReference type="Proteomes" id="UP000265520">
    <property type="component" value="Unassembled WGS sequence"/>
</dbReference>
<comment type="caution">
    <text evidence="1">The sequence shown here is derived from an EMBL/GenBank/DDBJ whole genome shotgun (WGS) entry which is preliminary data.</text>
</comment>
<evidence type="ECO:0000313" key="2">
    <source>
        <dbReference type="Proteomes" id="UP000265520"/>
    </source>
</evidence>
<feature type="non-terminal residue" evidence="1">
    <location>
        <position position="1"/>
    </location>
</feature>
<accession>A0A392PDZ3</accession>
<dbReference type="AlphaFoldDB" id="A0A392PDZ3"/>
<protein>
    <submittedName>
        <fullName evidence="1">Auxilin-like protein</fullName>
    </submittedName>
</protein>